<dbReference type="PANTHER" id="PTHR44154">
    <property type="entry name" value="QUINONE OXIDOREDUCTASE"/>
    <property type="match status" value="1"/>
</dbReference>
<evidence type="ECO:0000256" key="7">
    <source>
        <dbReference type="ARBA" id="ARBA00022990"/>
    </source>
</evidence>
<dbReference type="Pfam" id="PF08240">
    <property type="entry name" value="ADH_N"/>
    <property type="match status" value="1"/>
</dbReference>
<evidence type="ECO:0000313" key="10">
    <source>
        <dbReference type="EMBL" id="MCE0745394.1"/>
    </source>
</evidence>
<comment type="subcellular location">
    <subcellularLocation>
        <location evidence="1">Cytoplasm</location>
    </subcellularLocation>
</comment>
<gene>
    <name evidence="10" type="ORF">LWC05_16085</name>
</gene>
<keyword evidence="8" id="KW-0862">Zinc</keyword>
<evidence type="ECO:0000259" key="9">
    <source>
        <dbReference type="SMART" id="SM00829"/>
    </source>
</evidence>
<dbReference type="PROSITE" id="PS01162">
    <property type="entry name" value="QOR_ZETA_CRYSTAL"/>
    <property type="match status" value="1"/>
</dbReference>
<evidence type="ECO:0000256" key="8">
    <source>
        <dbReference type="RuleBase" id="RU364000"/>
    </source>
</evidence>
<dbReference type="NCBIfam" id="TIGR02817">
    <property type="entry name" value="adh_fam_1"/>
    <property type="match status" value="1"/>
</dbReference>
<name>A0ABS8VYK3_9PROT</name>
<evidence type="ECO:0000256" key="1">
    <source>
        <dbReference type="ARBA" id="ARBA00004496"/>
    </source>
</evidence>
<keyword evidence="6" id="KW-0694">RNA-binding</keyword>
<dbReference type="RefSeq" id="WP_232879045.1">
    <property type="nucleotide sequence ID" value="NZ_JAJSOJ010000074.1"/>
</dbReference>
<dbReference type="EMBL" id="JAJSOJ010000074">
    <property type="protein sequence ID" value="MCE0745394.1"/>
    <property type="molecule type" value="Genomic_DNA"/>
</dbReference>
<dbReference type="Gene3D" id="3.40.50.720">
    <property type="entry name" value="NAD(P)-binding Rossmann-like Domain"/>
    <property type="match status" value="1"/>
</dbReference>
<dbReference type="PANTHER" id="PTHR44154:SF1">
    <property type="entry name" value="QUINONE OXIDOREDUCTASE"/>
    <property type="match status" value="1"/>
</dbReference>
<keyword evidence="4" id="KW-0963">Cytoplasm</keyword>
<dbReference type="CDD" id="cd08252">
    <property type="entry name" value="AL_MDR"/>
    <property type="match status" value="1"/>
</dbReference>
<comment type="similarity">
    <text evidence="2 8">Belongs to the zinc-containing alcohol dehydrogenase family. Quinone oxidoreductase subfamily.</text>
</comment>
<feature type="domain" description="Enoyl reductase (ER)" evidence="9">
    <location>
        <begin position="11"/>
        <end position="334"/>
    </location>
</feature>
<dbReference type="InterPro" id="IPR020843">
    <property type="entry name" value="ER"/>
</dbReference>
<proteinExistence type="inferred from homology"/>
<keyword evidence="8" id="KW-0560">Oxidoreductase</keyword>
<keyword evidence="7" id="KW-0007">Acetylation</keyword>
<evidence type="ECO:0000256" key="3">
    <source>
        <dbReference type="ARBA" id="ARBA00011881"/>
    </source>
</evidence>
<comment type="caution">
    <text evidence="10">The sequence shown here is derived from an EMBL/GenBank/DDBJ whole genome shotgun (WGS) entry which is preliminary data.</text>
</comment>
<dbReference type="InterPro" id="IPR002364">
    <property type="entry name" value="Quin_OxRdtase/zeta-crystal_CS"/>
</dbReference>
<evidence type="ECO:0000256" key="4">
    <source>
        <dbReference type="ARBA" id="ARBA00022490"/>
    </source>
</evidence>
<dbReference type="Pfam" id="PF00107">
    <property type="entry name" value="ADH_zinc_N"/>
    <property type="match status" value="1"/>
</dbReference>
<reference evidence="10 11" key="1">
    <citation type="submission" date="2021-12" db="EMBL/GenBank/DDBJ databases">
        <title>Genome sequence of Acetobacter sicerae DmPark20a_162.</title>
        <authorList>
            <person name="Chaston J.M."/>
        </authorList>
    </citation>
    <scope>NUCLEOTIDE SEQUENCE [LARGE SCALE GENOMIC DNA]</scope>
    <source>
        <strain evidence="10 11">DmPark20a_162</strain>
    </source>
</reference>
<dbReference type="Gene3D" id="3.90.180.10">
    <property type="entry name" value="Medium-chain alcohol dehydrogenases, catalytic domain"/>
    <property type="match status" value="1"/>
</dbReference>
<dbReference type="InterPro" id="IPR011032">
    <property type="entry name" value="GroES-like_sf"/>
</dbReference>
<dbReference type="InterPro" id="IPR014182">
    <property type="entry name" value="ADH_Zn_typ-1"/>
</dbReference>
<keyword evidence="5" id="KW-0521">NADP</keyword>
<protein>
    <recommendedName>
        <fullName evidence="8">Zinc-type alcohol dehydrogenase-like protein</fullName>
    </recommendedName>
</protein>
<accession>A0ABS8VYK3</accession>
<dbReference type="InterPro" id="IPR013149">
    <property type="entry name" value="ADH-like_C"/>
</dbReference>
<dbReference type="SMART" id="SM00829">
    <property type="entry name" value="PKS_ER"/>
    <property type="match status" value="1"/>
</dbReference>
<dbReference type="SUPFAM" id="SSF50129">
    <property type="entry name" value="GroES-like"/>
    <property type="match status" value="1"/>
</dbReference>
<dbReference type="Proteomes" id="UP001521074">
    <property type="component" value="Unassembled WGS sequence"/>
</dbReference>
<evidence type="ECO:0000256" key="5">
    <source>
        <dbReference type="ARBA" id="ARBA00022857"/>
    </source>
</evidence>
<dbReference type="InterPro" id="IPR051603">
    <property type="entry name" value="Zinc-ADH_QOR/CCCR"/>
</dbReference>
<organism evidence="10 11">
    <name type="scientific">Acetobacter sicerae</name>
    <dbReference type="NCBI Taxonomy" id="85325"/>
    <lineage>
        <taxon>Bacteria</taxon>
        <taxon>Pseudomonadati</taxon>
        <taxon>Pseudomonadota</taxon>
        <taxon>Alphaproteobacteria</taxon>
        <taxon>Acetobacterales</taxon>
        <taxon>Acetobacteraceae</taxon>
        <taxon>Acetobacter</taxon>
    </lineage>
</organism>
<comment type="subunit">
    <text evidence="3">Homotetramer.</text>
</comment>
<dbReference type="SUPFAM" id="SSF51735">
    <property type="entry name" value="NAD(P)-binding Rossmann-fold domains"/>
    <property type="match status" value="1"/>
</dbReference>
<sequence length="339" mass="36291">MRAVGYQKSLPVTDENALVDIELPDPVASGHDLLVEVKAVSVNPVDAKVRMRAEPAPGEWKVLGWDAAGIVRAVGPEVKRFRLGDEVWYAGAVTRQGCNSELHLVDERIVGKKPRTLSWAEAAAMPLTAVTAWEMLFDRLDITRPIPGVSQALLIIGAGGGVGSMAVQLARRPGNVTVIGTASRPETAEWAKALGAEYVLDHSRPLAPQIEALGLGGPGYVFSITQTDRHFADVVKLIAPQGRFGLIDDPPSLDIMPFKAKSVSAHWELMFTRSTFQTADMIRQAEILEEVSNLVDAGVLKTTLSDVAGPINAANLRRAHALLESGTAKGKIVLEGFGA</sequence>
<keyword evidence="11" id="KW-1185">Reference proteome</keyword>
<dbReference type="InterPro" id="IPR013154">
    <property type="entry name" value="ADH-like_N"/>
</dbReference>
<keyword evidence="8" id="KW-0479">Metal-binding</keyword>
<evidence type="ECO:0000313" key="11">
    <source>
        <dbReference type="Proteomes" id="UP001521074"/>
    </source>
</evidence>
<dbReference type="InterPro" id="IPR036291">
    <property type="entry name" value="NAD(P)-bd_dom_sf"/>
</dbReference>
<evidence type="ECO:0000256" key="6">
    <source>
        <dbReference type="ARBA" id="ARBA00022884"/>
    </source>
</evidence>
<evidence type="ECO:0000256" key="2">
    <source>
        <dbReference type="ARBA" id="ARBA00010371"/>
    </source>
</evidence>